<dbReference type="EMBL" id="FPHT01000168">
    <property type="protein sequence ID" value="SFV81344.1"/>
    <property type="molecule type" value="Genomic_DNA"/>
</dbReference>
<dbReference type="InterPro" id="IPR006439">
    <property type="entry name" value="HAD-SF_hydro_IA"/>
</dbReference>
<organism evidence="1">
    <name type="scientific">hydrothermal vent metagenome</name>
    <dbReference type="NCBI Taxonomy" id="652676"/>
    <lineage>
        <taxon>unclassified sequences</taxon>
        <taxon>metagenomes</taxon>
        <taxon>ecological metagenomes</taxon>
    </lineage>
</organism>
<dbReference type="AlphaFoldDB" id="A0A1W1DJ13"/>
<evidence type="ECO:0008006" key="2">
    <source>
        <dbReference type="Google" id="ProtNLM"/>
    </source>
</evidence>
<dbReference type="GO" id="GO:0016787">
    <property type="term" value="F:hydrolase activity"/>
    <property type="evidence" value="ECO:0007669"/>
    <property type="project" value="InterPro"/>
</dbReference>
<proteinExistence type="predicted"/>
<dbReference type="Gene3D" id="3.40.50.1000">
    <property type="entry name" value="HAD superfamily/HAD-like"/>
    <property type="match status" value="1"/>
</dbReference>
<dbReference type="InterPro" id="IPR023198">
    <property type="entry name" value="PGP-like_dom2"/>
</dbReference>
<gene>
    <name evidence="1" type="ORF">MNB_SUP05-12-1239</name>
</gene>
<dbReference type="PANTHER" id="PTHR42896">
    <property type="entry name" value="XYLULOSE-1,5-BISPHOSPHATE (XUBP) PHOSPHATASE"/>
    <property type="match status" value="1"/>
</dbReference>
<dbReference type="PRINTS" id="PR00413">
    <property type="entry name" value="HADHALOGNASE"/>
</dbReference>
<dbReference type="NCBIfam" id="TIGR01509">
    <property type="entry name" value="HAD-SF-IA-v3"/>
    <property type="match status" value="1"/>
</dbReference>
<dbReference type="InterPro" id="IPR036412">
    <property type="entry name" value="HAD-like_sf"/>
</dbReference>
<dbReference type="SFLD" id="SFLDG01129">
    <property type="entry name" value="C1.5:_HAD__Beta-PGM__Phosphata"/>
    <property type="match status" value="1"/>
</dbReference>
<dbReference type="SFLD" id="SFLDF00035">
    <property type="entry name" value="phosphoglycolate_phosphatase"/>
    <property type="match status" value="1"/>
</dbReference>
<dbReference type="Gene3D" id="1.10.150.240">
    <property type="entry name" value="Putative phosphatase, domain 2"/>
    <property type="match status" value="1"/>
</dbReference>
<dbReference type="SFLD" id="SFLDG01135">
    <property type="entry name" value="C1.5.6:_HAD__Beta-PGM__Phospha"/>
    <property type="match status" value="1"/>
</dbReference>
<protein>
    <recommendedName>
        <fullName evidence="2">Xylulose-1,5-bisphosphate phosphatase CbbY, converts this Rubisco inhibiting byproduct to xylulose-5P</fullName>
    </recommendedName>
</protein>
<dbReference type="PANTHER" id="PTHR42896:SF2">
    <property type="entry name" value="CBBY-LIKE PROTEIN"/>
    <property type="match status" value="1"/>
</dbReference>
<dbReference type="SUPFAM" id="SSF56784">
    <property type="entry name" value="HAD-like"/>
    <property type="match status" value="1"/>
</dbReference>
<evidence type="ECO:0000313" key="1">
    <source>
        <dbReference type="EMBL" id="SFV81344.1"/>
    </source>
</evidence>
<reference evidence="1" key="1">
    <citation type="submission" date="2016-10" db="EMBL/GenBank/DDBJ databases">
        <authorList>
            <person name="de Groot N.N."/>
        </authorList>
    </citation>
    <scope>NUCLEOTIDE SEQUENCE</scope>
</reference>
<sequence>MTLKALIFDVDGTLANTERDGHLVAFNLAFEELGLDWVWSNELYHKLLDVTGGQLRIKHYVNDYKPDFTYDDLDAFAASVHALKTEIYVRLVNEGKIPLRPGVERLFHEARDAGLRMAIATTTTPANVDALIANTLGREALDWFEVIGAGNIVPNLKPAGDIYHWVLEQMNLEPKDCIAFEDSRNGIVSATDANLKTLITTNEYTELHQFDEAIVILNNLGEPNKPFTLIEGDATDATYVTVEYLKELHAKHC</sequence>
<dbReference type="InterPro" id="IPR044999">
    <property type="entry name" value="CbbY-like"/>
</dbReference>
<dbReference type="Pfam" id="PF00702">
    <property type="entry name" value="Hydrolase"/>
    <property type="match status" value="1"/>
</dbReference>
<dbReference type="SFLD" id="SFLDS00003">
    <property type="entry name" value="Haloacid_Dehalogenase"/>
    <property type="match status" value="1"/>
</dbReference>
<accession>A0A1W1DJ13</accession>
<name>A0A1W1DJ13_9ZZZZ</name>
<dbReference type="InterPro" id="IPR023214">
    <property type="entry name" value="HAD_sf"/>
</dbReference>